<dbReference type="Gene3D" id="1.25.40.20">
    <property type="entry name" value="Ankyrin repeat-containing domain"/>
    <property type="match status" value="1"/>
</dbReference>
<gene>
    <name evidence="5" type="ORF">Vbra_21200</name>
</gene>
<feature type="repeat" description="ANK" evidence="3">
    <location>
        <begin position="127"/>
        <end position="159"/>
    </location>
</feature>
<feature type="region of interest" description="Disordered" evidence="4">
    <location>
        <begin position="188"/>
        <end position="260"/>
    </location>
</feature>
<sequence>MSDAIAKGSLLSQFLKLQETTSPSDAVLKTCQDAFFVAANWDTTGNFRAAGYRSAVDVVLSEHLPAAESFLRRAEGLAGAAAATAATAEDDMQRSALHWASGSGCVELCRLLIDNGALASIDKYDSKRRTPLLWAVARGAADVCKYLLLKGADPHLPNRKGLEPLHLARQVKSYSCIDVLTAHIRAFERSKSNTRHPTRPTPPAPTPTASFCSLPSSLNTLLDPGPPAPPAAPSQHSPVARHPPNPSTTHISRSRGPADVPNFFSDGRAHWCAMRQELDSIEGGCGGGGGSTVGGGEMGALKAMLDDLACSFGVRQQGAGGGGGGGDAFAALPKSHFDAVRHAIDEFDALLAKSTTTPFRVQARKSSDSDGDGHWSPLAPFSPLPRLQLADELVWSEGEGEGDDVGDEHDIGVRSESDGFAAL</sequence>
<reference evidence="5 6" key="1">
    <citation type="submission" date="2014-11" db="EMBL/GenBank/DDBJ databases">
        <authorList>
            <person name="Zhu J."/>
            <person name="Qi W."/>
            <person name="Song R."/>
        </authorList>
    </citation>
    <scope>NUCLEOTIDE SEQUENCE [LARGE SCALE GENOMIC DNA]</scope>
</reference>
<feature type="compositionally biased region" description="Basic and acidic residues" evidence="4">
    <location>
        <begin position="408"/>
        <end position="417"/>
    </location>
</feature>
<dbReference type="Pfam" id="PF12796">
    <property type="entry name" value="Ank_2"/>
    <property type="match status" value="1"/>
</dbReference>
<dbReference type="STRING" id="1169540.A0A0G4F4J8"/>
<evidence type="ECO:0000313" key="5">
    <source>
        <dbReference type="EMBL" id="CEM06726.1"/>
    </source>
</evidence>
<evidence type="ECO:0000313" key="6">
    <source>
        <dbReference type="Proteomes" id="UP000041254"/>
    </source>
</evidence>
<dbReference type="VEuPathDB" id="CryptoDB:Vbra_21200"/>
<dbReference type="SMART" id="SM00248">
    <property type="entry name" value="ANK"/>
    <property type="match status" value="3"/>
</dbReference>
<dbReference type="InterPro" id="IPR002110">
    <property type="entry name" value="Ankyrin_rpt"/>
</dbReference>
<evidence type="ECO:0000256" key="2">
    <source>
        <dbReference type="ARBA" id="ARBA00023043"/>
    </source>
</evidence>
<keyword evidence="1" id="KW-0677">Repeat</keyword>
<feature type="region of interest" description="Disordered" evidence="4">
    <location>
        <begin position="395"/>
        <end position="423"/>
    </location>
</feature>
<dbReference type="PANTHER" id="PTHR24171:SF9">
    <property type="entry name" value="ANKYRIN REPEAT DOMAIN-CONTAINING PROTEIN 39"/>
    <property type="match status" value="1"/>
</dbReference>
<feature type="compositionally biased region" description="Polar residues" evidence="4">
    <location>
        <begin position="210"/>
        <end position="220"/>
    </location>
</feature>
<name>A0A0G4F4J8_VITBC</name>
<organism evidence="5 6">
    <name type="scientific">Vitrella brassicaformis (strain CCMP3155)</name>
    <dbReference type="NCBI Taxonomy" id="1169540"/>
    <lineage>
        <taxon>Eukaryota</taxon>
        <taxon>Sar</taxon>
        <taxon>Alveolata</taxon>
        <taxon>Colpodellida</taxon>
        <taxon>Vitrellaceae</taxon>
        <taxon>Vitrella</taxon>
    </lineage>
</organism>
<dbReference type="OrthoDB" id="409391at2759"/>
<feature type="region of interest" description="Disordered" evidence="4">
    <location>
        <begin position="361"/>
        <end position="381"/>
    </location>
</feature>
<dbReference type="PANTHER" id="PTHR24171">
    <property type="entry name" value="ANKYRIN REPEAT DOMAIN-CONTAINING PROTEIN 39-RELATED"/>
    <property type="match status" value="1"/>
</dbReference>
<dbReference type="AlphaFoldDB" id="A0A0G4F4J8"/>
<feature type="compositionally biased region" description="Acidic residues" evidence="4">
    <location>
        <begin position="398"/>
        <end position="407"/>
    </location>
</feature>
<proteinExistence type="predicted"/>
<evidence type="ECO:0000256" key="3">
    <source>
        <dbReference type="PROSITE-ProRule" id="PRU00023"/>
    </source>
</evidence>
<evidence type="ECO:0000256" key="1">
    <source>
        <dbReference type="ARBA" id="ARBA00022737"/>
    </source>
</evidence>
<dbReference type="InterPro" id="IPR036770">
    <property type="entry name" value="Ankyrin_rpt-contain_sf"/>
</dbReference>
<protein>
    <submittedName>
        <fullName evidence="5">Uncharacterized protein</fullName>
    </submittedName>
</protein>
<dbReference type="InParanoid" id="A0A0G4F4J8"/>
<dbReference type="PROSITE" id="PS50088">
    <property type="entry name" value="ANK_REPEAT"/>
    <property type="match status" value="1"/>
</dbReference>
<evidence type="ECO:0000256" key="4">
    <source>
        <dbReference type="SAM" id="MobiDB-lite"/>
    </source>
</evidence>
<dbReference type="EMBL" id="CDMY01000369">
    <property type="protein sequence ID" value="CEM06726.1"/>
    <property type="molecule type" value="Genomic_DNA"/>
</dbReference>
<keyword evidence="6" id="KW-1185">Reference proteome</keyword>
<dbReference type="PROSITE" id="PS50297">
    <property type="entry name" value="ANK_REP_REGION"/>
    <property type="match status" value="1"/>
</dbReference>
<dbReference type="Proteomes" id="UP000041254">
    <property type="component" value="Unassembled WGS sequence"/>
</dbReference>
<keyword evidence="2 3" id="KW-0040">ANK repeat</keyword>
<accession>A0A0G4F4J8</accession>
<dbReference type="SUPFAM" id="SSF48403">
    <property type="entry name" value="Ankyrin repeat"/>
    <property type="match status" value="1"/>
</dbReference>